<name>A0A0G4EG10_VITBC</name>
<feature type="compositionally biased region" description="Basic residues" evidence="1">
    <location>
        <begin position="220"/>
        <end position="231"/>
    </location>
</feature>
<accession>A0A0G4EG10</accession>
<dbReference type="Gene3D" id="1.10.720.30">
    <property type="entry name" value="SAP domain"/>
    <property type="match status" value="1"/>
</dbReference>
<feature type="region of interest" description="Disordered" evidence="1">
    <location>
        <begin position="42"/>
        <end position="158"/>
    </location>
</feature>
<evidence type="ECO:0000313" key="4">
    <source>
        <dbReference type="Proteomes" id="UP000041254"/>
    </source>
</evidence>
<evidence type="ECO:0000313" key="3">
    <source>
        <dbReference type="EMBL" id="CEL94375.1"/>
    </source>
</evidence>
<feature type="compositionally biased region" description="Basic and acidic residues" evidence="1">
    <location>
        <begin position="419"/>
        <end position="443"/>
    </location>
</feature>
<dbReference type="PANTHER" id="PTHR45725:SF18">
    <property type="entry name" value="ORC1-LIKE AAA ATPASE DOMAIN-CONTAINING PROTEIN"/>
    <property type="match status" value="1"/>
</dbReference>
<dbReference type="AlphaFoldDB" id="A0A0G4EG10"/>
<dbReference type="OrthoDB" id="197676at2759"/>
<evidence type="ECO:0000259" key="2">
    <source>
        <dbReference type="PROSITE" id="PS50800"/>
    </source>
</evidence>
<dbReference type="SUPFAM" id="SSF68906">
    <property type="entry name" value="SAP domain"/>
    <property type="match status" value="1"/>
</dbReference>
<feature type="compositionally biased region" description="Acidic residues" evidence="1">
    <location>
        <begin position="409"/>
        <end position="418"/>
    </location>
</feature>
<proteinExistence type="predicted"/>
<keyword evidence="4" id="KW-1185">Reference proteome</keyword>
<dbReference type="EMBL" id="CDMY01000218">
    <property type="protein sequence ID" value="CEL94375.1"/>
    <property type="molecule type" value="Genomic_DNA"/>
</dbReference>
<gene>
    <name evidence="3" type="ORF">Vbra_11523</name>
</gene>
<dbReference type="PROSITE" id="PS50800">
    <property type="entry name" value="SAP"/>
    <property type="match status" value="1"/>
</dbReference>
<feature type="compositionally biased region" description="Basic and acidic residues" evidence="1">
    <location>
        <begin position="105"/>
        <end position="124"/>
    </location>
</feature>
<feature type="region of interest" description="Disordered" evidence="1">
    <location>
        <begin position="180"/>
        <end position="256"/>
    </location>
</feature>
<dbReference type="Proteomes" id="UP000041254">
    <property type="component" value="Unassembled WGS sequence"/>
</dbReference>
<dbReference type="InterPro" id="IPR051425">
    <property type="entry name" value="Formin_Homology"/>
</dbReference>
<feature type="compositionally biased region" description="Acidic residues" evidence="1">
    <location>
        <begin position="736"/>
        <end position="749"/>
    </location>
</feature>
<feature type="compositionally biased region" description="Acidic residues" evidence="1">
    <location>
        <begin position="126"/>
        <end position="158"/>
    </location>
</feature>
<dbReference type="InterPro" id="IPR036361">
    <property type="entry name" value="SAP_dom_sf"/>
</dbReference>
<reference evidence="3 4" key="1">
    <citation type="submission" date="2014-11" db="EMBL/GenBank/DDBJ databases">
        <authorList>
            <person name="Zhu J."/>
            <person name="Qi W."/>
            <person name="Song R."/>
        </authorList>
    </citation>
    <scope>NUCLEOTIDE SEQUENCE [LARGE SCALE GENOMIC DNA]</scope>
</reference>
<dbReference type="InParanoid" id="A0A0G4EG10"/>
<sequence length="772" mass="83668">MASHQEDLFAQKRRLSVSQLKEQLRERGLPVSGSKNVLVERLVSSITHEPPDQGEVPAAASLHPHPPMNLQQPPRPFPRHLRPPFVQRPPPLPAVAARPPRGGRARRDPSDREENSDTTERLNGEGEGEGENGDEMEPYDDDEDEMPMDYDDEHYDDEDEMDEMDELEDYGFLPIQPPAAAAAAAGGGGGGAHPSHPFHPRSPPFPPPRPPHPHDDSPMARRRASKMRRSAHQQPPGDGRSGRARRGGGPGAFLGRGGHFGGGFGGMMLPHMEMLQQAALMQEFAPFARLAPPMLPPGAPCPLCKDQGTFQWTLNAHIANNLQQLYQITIPSQTIRCNWCDKKKKRQQQGAAGGNPNAAAAAAASSAAAAAAGAGGGGDSGGGESASAGQWFGFGVLGAVSGHTGREDDPIDLDSDEDEGRKGDADPNKVKKEDGADVLKTEDGVPPGVTVYAVPGEERVNLLCLSSLLQLGYNYKDSVESLLQFPLPQHFHLAKQMAQAKSTDVYEALGIREAQRQSEEAKKEDEKQRKVKQMTLIQDPHKWREAYDGCDPCLTSKVLSCSAIVHWLTHDAERRKTLHSLLEMKGQAVKWYKKEALSYFQLFEEDLDEFIGTLSSADDATVSQYVNDKLQVLTSALYDLPEFSSSIPAIFRDAHQTLRQRRKQQREQQRLAQAAPPGPPPPMPAAASAAAASASAAAPPREDTDSVCVDLTGDSDEEWPAATGGAGAGGESGYESQEDGMGEGEGDDVVLDHIESRQSRRRHADVIDLDDD</sequence>
<dbReference type="Pfam" id="PF02037">
    <property type="entry name" value="SAP"/>
    <property type="match status" value="1"/>
</dbReference>
<feature type="compositionally biased region" description="Gly residues" evidence="1">
    <location>
        <begin position="247"/>
        <end position="256"/>
    </location>
</feature>
<feature type="region of interest" description="Disordered" evidence="1">
    <location>
        <begin position="403"/>
        <end position="444"/>
    </location>
</feature>
<feature type="domain" description="SAP" evidence="2">
    <location>
        <begin position="12"/>
        <end position="46"/>
    </location>
</feature>
<protein>
    <recommendedName>
        <fullName evidence="2">SAP domain-containing protein</fullName>
    </recommendedName>
</protein>
<feature type="compositionally biased region" description="Low complexity" evidence="1">
    <location>
        <begin position="685"/>
        <end position="699"/>
    </location>
</feature>
<dbReference type="SMART" id="SM00513">
    <property type="entry name" value="SAP"/>
    <property type="match status" value="1"/>
</dbReference>
<dbReference type="InterPro" id="IPR003034">
    <property type="entry name" value="SAP_dom"/>
</dbReference>
<dbReference type="PANTHER" id="PTHR45725">
    <property type="entry name" value="FORMIN HOMOLOGY 2 FAMILY MEMBER"/>
    <property type="match status" value="1"/>
</dbReference>
<organism evidence="3 4">
    <name type="scientific">Vitrella brassicaformis (strain CCMP3155)</name>
    <dbReference type="NCBI Taxonomy" id="1169540"/>
    <lineage>
        <taxon>Eukaryota</taxon>
        <taxon>Sar</taxon>
        <taxon>Alveolata</taxon>
        <taxon>Colpodellida</taxon>
        <taxon>Vitrellaceae</taxon>
        <taxon>Vitrella</taxon>
    </lineage>
</organism>
<feature type="region of interest" description="Disordered" evidence="1">
    <location>
        <begin position="657"/>
        <end position="772"/>
    </location>
</feature>
<feature type="compositionally biased region" description="Pro residues" evidence="1">
    <location>
        <begin position="200"/>
        <end position="210"/>
    </location>
</feature>
<dbReference type="VEuPathDB" id="CryptoDB:Vbra_11523"/>
<evidence type="ECO:0000256" key="1">
    <source>
        <dbReference type="SAM" id="MobiDB-lite"/>
    </source>
</evidence>